<dbReference type="SMART" id="SM00477">
    <property type="entry name" value="NUC"/>
    <property type="match status" value="1"/>
</dbReference>
<dbReference type="GO" id="GO:0016787">
    <property type="term" value="F:hydrolase activity"/>
    <property type="evidence" value="ECO:0007669"/>
    <property type="project" value="InterPro"/>
</dbReference>
<proteinExistence type="predicted"/>
<dbReference type="SUPFAM" id="SSF54060">
    <property type="entry name" value="His-Me finger endonucleases"/>
    <property type="match status" value="1"/>
</dbReference>
<dbReference type="Proteomes" id="UP000265180">
    <property type="component" value="Chromosome 17"/>
</dbReference>
<dbReference type="AlphaFoldDB" id="A0A3P9KAQ5"/>
<dbReference type="InterPro" id="IPR039015">
    <property type="entry name" value="ENDOD1"/>
</dbReference>
<accession>A0A3P9KAQ5</accession>
<feature type="domain" description="DNA/RNA non-specific endonuclease/pyrophosphatase/phosphodiesterase" evidence="3">
    <location>
        <begin position="57"/>
        <end position="243"/>
    </location>
</feature>
<sequence length="485" mass="55146">GRRPRCLSAGSLLLISSGARRLVVNTFIYCSEYFYKGKQPQGFDQNAKQICQKTRSSGYYFASLYSTVHRIPLYSAYTFSFACNNQEGRKSGNWYIEHQVNPPLYNSICKIEQRWTMDSGNIKVKQSIDEDYKHTGYDRGHLNPNSFQCNDGRGATFTLTNAVPMDACFNRVHWKNWEAEVILILRRQDRTGTAYLVTGAVPSSNVLEKIPKQGVFGLNKPHGSIHVKKIADLTNHLSTLYVSSNLKIFEDDCTFSNQKRKSETVIKELGRRIQLPMGNRLTMTPDAKNKLHAAMSLSDDETITNPAKRGRITDIEVEFNYSNKQTWLRGMEEMKLVFGLSCLLSTPFAGPVKDELRRKRETSEELVCRIAPEVLDGCATSCLFHEIARDYYCSTGTMTARCSPTYSDIVVNGERCRSDHTCGLHGSYDNYWCNTESSLQYCSPPLPLGKTDKGIFCSSKRNCAKYGYSYYWCDLDDGSWQYCTR</sequence>
<reference evidence="4" key="3">
    <citation type="submission" date="2025-08" db="UniProtKB">
        <authorList>
            <consortium name="Ensembl"/>
        </authorList>
    </citation>
    <scope>IDENTIFICATION</scope>
    <source>
        <strain evidence="4">HNI</strain>
    </source>
</reference>
<dbReference type="PANTHER" id="PTHR21472:SF21">
    <property type="entry name" value="ENDONUCLEASE DOMAIN-CONTAINING 1 PROTEIN-LIKE-RELATED"/>
    <property type="match status" value="1"/>
</dbReference>
<dbReference type="InterPro" id="IPR044925">
    <property type="entry name" value="His-Me_finger_sf"/>
</dbReference>
<dbReference type="Ensembl" id="ENSORLT00020006167.1">
    <property type="protein sequence ID" value="ENSORLP00020005509.1"/>
    <property type="gene ID" value="ENSORLG00020006331.1"/>
</dbReference>
<dbReference type="InterPro" id="IPR001604">
    <property type="entry name" value="Endo_G_ENPP1-like_dom"/>
</dbReference>
<feature type="chain" id="PRO_5018059403" evidence="1">
    <location>
        <begin position="22"/>
        <end position="485"/>
    </location>
</feature>
<dbReference type="GO" id="GO:0046872">
    <property type="term" value="F:metal ion binding"/>
    <property type="evidence" value="ECO:0007669"/>
    <property type="project" value="InterPro"/>
</dbReference>
<dbReference type="GO" id="GO:0003676">
    <property type="term" value="F:nucleic acid binding"/>
    <property type="evidence" value="ECO:0007669"/>
    <property type="project" value="InterPro"/>
</dbReference>
<dbReference type="InterPro" id="IPR044929">
    <property type="entry name" value="DNA/RNA_non-sp_Endonuclease_sf"/>
</dbReference>
<organism evidence="4 5">
    <name type="scientific">Oryzias latipes</name>
    <name type="common">Japanese rice fish</name>
    <name type="synonym">Japanese killifish</name>
    <dbReference type="NCBI Taxonomy" id="8090"/>
    <lineage>
        <taxon>Eukaryota</taxon>
        <taxon>Metazoa</taxon>
        <taxon>Chordata</taxon>
        <taxon>Craniata</taxon>
        <taxon>Vertebrata</taxon>
        <taxon>Euteleostomi</taxon>
        <taxon>Actinopterygii</taxon>
        <taxon>Neopterygii</taxon>
        <taxon>Teleostei</taxon>
        <taxon>Neoteleostei</taxon>
        <taxon>Acanthomorphata</taxon>
        <taxon>Ovalentaria</taxon>
        <taxon>Atherinomorphae</taxon>
        <taxon>Beloniformes</taxon>
        <taxon>Adrianichthyidae</taxon>
        <taxon>Oryziinae</taxon>
        <taxon>Oryzias</taxon>
    </lineage>
</organism>
<feature type="domain" description="ENPP1-3/EXOG-like endonuclease/phosphodiesterase" evidence="2">
    <location>
        <begin position="58"/>
        <end position="261"/>
    </location>
</feature>
<dbReference type="InterPro" id="IPR020821">
    <property type="entry name" value="ENPP1-3/EXOG-like_nuc-like"/>
</dbReference>
<evidence type="ECO:0000259" key="2">
    <source>
        <dbReference type="SMART" id="SM00477"/>
    </source>
</evidence>
<reference evidence="4" key="4">
    <citation type="submission" date="2025-09" db="UniProtKB">
        <authorList>
            <consortium name="Ensembl"/>
        </authorList>
    </citation>
    <scope>IDENTIFICATION</scope>
    <source>
        <strain evidence="4">HNI</strain>
    </source>
</reference>
<keyword evidence="1" id="KW-0732">Signal</keyword>
<dbReference type="Pfam" id="PF01223">
    <property type="entry name" value="Endonuclease_NS"/>
    <property type="match status" value="1"/>
</dbReference>
<reference evidence="4 5" key="2">
    <citation type="submission" date="2017-04" db="EMBL/GenBank/DDBJ databases">
        <title>CpG methylation of centromeres and impact of large insertions on vertebrate speciation.</title>
        <authorList>
            <person name="Ichikawa K."/>
            <person name="Yoshimura J."/>
            <person name="Morishita S."/>
        </authorList>
    </citation>
    <scope>NUCLEOTIDE SEQUENCE</scope>
    <source>
        <strain evidence="4 5">HNI</strain>
    </source>
</reference>
<evidence type="ECO:0000259" key="3">
    <source>
        <dbReference type="SMART" id="SM00892"/>
    </source>
</evidence>
<dbReference type="PANTHER" id="PTHR21472">
    <property type="entry name" value="ENDONUCLEASE DOMAIN-CONTAINING 1 PROTEIN ENDOD1"/>
    <property type="match status" value="1"/>
</dbReference>
<evidence type="ECO:0000256" key="1">
    <source>
        <dbReference type="SAM" id="SignalP"/>
    </source>
</evidence>
<name>A0A3P9KAQ5_ORYLA</name>
<reference key="1">
    <citation type="journal article" date="2007" name="Nature">
        <title>The medaka draft genome and insights into vertebrate genome evolution.</title>
        <authorList>
            <person name="Kasahara M."/>
            <person name="Naruse K."/>
            <person name="Sasaki S."/>
            <person name="Nakatani Y."/>
            <person name="Qu W."/>
            <person name="Ahsan B."/>
            <person name="Yamada T."/>
            <person name="Nagayasu Y."/>
            <person name="Doi K."/>
            <person name="Kasai Y."/>
            <person name="Jindo T."/>
            <person name="Kobayashi D."/>
            <person name="Shimada A."/>
            <person name="Toyoda A."/>
            <person name="Kuroki Y."/>
            <person name="Fujiyama A."/>
            <person name="Sasaki T."/>
            <person name="Shimizu A."/>
            <person name="Asakawa S."/>
            <person name="Shimizu N."/>
            <person name="Hashimoto S."/>
            <person name="Yang J."/>
            <person name="Lee Y."/>
            <person name="Matsushima K."/>
            <person name="Sugano S."/>
            <person name="Sakaizumi M."/>
            <person name="Narita T."/>
            <person name="Ohishi K."/>
            <person name="Haga S."/>
            <person name="Ohta F."/>
            <person name="Nomoto H."/>
            <person name="Nogata K."/>
            <person name="Morishita T."/>
            <person name="Endo T."/>
            <person name="Shin-I T."/>
            <person name="Takeda H."/>
            <person name="Morishita S."/>
            <person name="Kohara Y."/>
        </authorList>
    </citation>
    <scope>NUCLEOTIDE SEQUENCE [LARGE SCALE GENOMIC DNA]</scope>
    <source>
        <strain>Hd-rR</strain>
    </source>
</reference>
<evidence type="ECO:0000313" key="4">
    <source>
        <dbReference type="Ensembl" id="ENSORLP00020005509.1"/>
    </source>
</evidence>
<dbReference type="Gene3D" id="3.40.570.10">
    <property type="entry name" value="Extracellular Endonuclease, subunit A"/>
    <property type="match status" value="1"/>
</dbReference>
<feature type="signal peptide" evidence="1">
    <location>
        <begin position="1"/>
        <end position="21"/>
    </location>
</feature>
<protein>
    <submittedName>
        <fullName evidence="4">Uncharacterized protein</fullName>
    </submittedName>
</protein>
<dbReference type="SMART" id="SM00892">
    <property type="entry name" value="Endonuclease_NS"/>
    <property type="match status" value="1"/>
</dbReference>
<evidence type="ECO:0000313" key="5">
    <source>
        <dbReference type="Proteomes" id="UP000265180"/>
    </source>
</evidence>